<evidence type="ECO:0000256" key="10">
    <source>
        <dbReference type="ARBA" id="ARBA00022840"/>
    </source>
</evidence>
<protein>
    <submittedName>
        <fullName evidence="20">Putative polyprotein</fullName>
    </submittedName>
</protein>
<dbReference type="GO" id="GO:0004519">
    <property type="term" value="F:endonuclease activity"/>
    <property type="evidence" value="ECO:0007669"/>
    <property type="project" value="UniProtKB-KW"/>
</dbReference>
<dbReference type="Pfam" id="PF22936">
    <property type="entry name" value="Pol_BBD"/>
    <property type="match status" value="1"/>
</dbReference>
<evidence type="ECO:0000256" key="13">
    <source>
        <dbReference type="ARBA" id="ARBA00022918"/>
    </source>
</evidence>
<dbReference type="InterPro" id="IPR043502">
    <property type="entry name" value="DNA/RNA_pol_sf"/>
</dbReference>
<evidence type="ECO:0000256" key="9">
    <source>
        <dbReference type="ARBA" id="ARBA00022801"/>
    </source>
</evidence>
<evidence type="ECO:0000313" key="20">
    <source>
        <dbReference type="EMBL" id="CCA17998.1"/>
    </source>
</evidence>
<dbReference type="GO" id="GO:0003887">
    <property type="term" value="F:DNA-directed DNA polymerase activity"/>
    <property type="evidence" value="ECO:0007669"/>
    <property type="project" value="UniProtKB-KW"/>
</dbReference>
<evidence type="ECO:0000256" key="2">
    <source>
        <dbReference type="ARBA" id="ARBA00022612"/>
    </source>
</evidence>
<keyword evidence="16" id="KW-0233">DNA recombination</keyword>
<gene>
    <name evidence="20" type="primary">AlNc14C43G3572</name>
    <name evidence="20" type="ORF">ALNC14_041410</name>
</gene>
<keyword evidence="17" id="KW-0511">Multifunctional enzyme</keyword>
<dbReference type="InterPro" id="IPR012337">
    <property type="entry name" value="RNaseH-like_sf"/>
</dbReference>
<dbReference type="Pfam" id="PF00665">
    <property type="entry name" value="rve"/>
    <property type="match status" value="1"/>
</dbReference>
<sequence>MQNRESSQVALQATRGRISKKKYQRHPGTAGEEFNGKCFQCEKRRHRKNECRTRLQQVHRSSKPGDTSHAFMAVDHMERNIWLLDSGATSHMCYQKSDFQSLRNLEAPIKISIADGSSVEAVATGNISITLTNGERVTIHDVLYVPDLDRRLLSIPADEANHPSATSKNMYMLELLVGTSKSIASVASLRVSKQDLNLWHAWVGHLPIDQIQKLQQCVSGIHVNELLAHDVYDDEDVCSGCAKGKASVKPFNKLKNKEYSTTDVLEIVHSDIMGPITPTSVGGSRYVLTFTDDYSRLVTVYFLKTKSQVVDYSIEYKSKMERQTTKQLKCIRTDNGTEYVKKRFAAECRRSGIVHQTTAPFAPQQNGLAEHKNVEKEWWAEAVNSAAYITNRVPNHRRSNTTPFETCFGFKPDLGHLRVFGSTGFAHIDKSKRSKLDAKAYPCLFLGYTDDLKSYRVFNKLTNRVEISRSVQLWEGSETRYVRVNDHSPTVLRRPVFNDDAEGEDPLHRTLPESQHMEIDQLSPTPEGSSPMDVDEDLCHEIVPLAPHPVITYGQGSETSLAPRGSVGPDERLEDFSTSIVPRRLAVVDDDDGRNPNRLRLMSEHANAAIESPATYEEAVKSGDGVQWKSAIASEFQCLDEKKTWIIVDRPSGQKLIGCKWVFAIKRDEHGKVQRYKARLVAQGFRQKAGVDYSDPYAPVASTSPIRIFLGISVQLDYDIYQYDVDAAFLNGKLGEEVYMWPPPGLAAEPGQVCKLQRSLYGLNQDLAVWYKTNTNVFLKIKFQQCKSDACIFVRRDQTYFAYIALYVNDMLISARSFDVIENISHKLAKIFKLKKLGMAKFILGMELSYNINNKLMYL</sequence>
<keyword evidence="11" id="KW-0460">Magnesium</keyword>
<keyword evidence="10" id="KW-0067">ATP-binding</keyword>
<feature type="domain" description="Integrase catalytic" evidence="19">
    <location>
        <begin position="246"/>
        <end position="373"/>
    </location>
</feature>
<keyword evidence="6" id="KW-0547">Nucleotide-binding</keyword>
<keyword evidence="14" id="KW-0808">Transferase</keyword>
<dbReference type="InterPro" id="IPR039537">
    <property type="entry name" value="Retrotran_Ty1/copia-like"/>
</dbReference>
<evidence type="ECO:0000256" key="4">
    <source>
        <dbReference type="ARBA" id="ARBA00022722"/>
    </source>
</evidence>
<keyword evidence="15" id="KW-0917">Virion maturation</keyword>
<keyword evidence="2" id="KW-1188">Viral release from host cell</keyword>
<keyword evidence="4" id="KW-0540">Nuclease</keyword>
<dbReference type="InterPro" id="IPR036397">
    <property type="entry name" value="RNaseH_sf"/>
</dbReference>
<keyword evidence="13" id="KW-0695">RNA-directed DNA polymerase</keyword>
<keyword evidence="12" id="KW-0229">DNA integration</keyword>
<evidence type="ECO:0000256" key="11">
    <source>
        <dbReference type="ARBA" id="ARBA00022842"/>
    </source>
</evidence>
<evidence type="ECO:0000256" key="18">
    <source>
        <dbReference type="SAM" id="MobiDB-lite"/>
    </source>
</evidence>
<dbReference type="GO" id="GO:0005524">
    <property type="term" value="F:ATP binding"/>
    <property type="evidence" value="ECO:0007669"/>
    <property type="project" value="UniProtKB-KW"/>
</dbReference>
<evidence type="ECO:0000256" key="17">
    <source>
        <dbReference type="ARBA" id="ARBA00023268"/>
    </source>
</evidence>
<dbReference type="SUPFAM" id="SSF56672">
    <property type="entry name" value="DNA/RNA polymerases"/>
    <property type="match status" value="1"/>
</dbReference>
<dbReference type="GO" id="GO:0003964">
    <property type="term" value="F:RNA-directed DNA polymerase activity"/>
    <property type="evidence" value="ECO:0007669"/>
    <property type="project" value="UniProtKB-KW"/>
</dbReference>
<dbReference type="GO" id="GO:0015074">
    <property type="term" value="P:DNA integration"/>
    <property type="evidence" value="ECO:0007669"/>
    <property type="project" value="UniProtKB-KW"/>
</dbReference>
<dbReference type="HOGENOM" id="CLU_001650_5_0_1"/>
<evidence type="ECO:0000256" key="16">
    <source>
        <dbReference type="ARBA" id="ARBA00023172"/>
    </source>
</evidence>
<dbReference type="PROSITE" id="PS50994">
    <property type="entry name" value="INTEGRASE"/>
    <property type="match status" value="1"/>
</dbReference>
<dbReference type="GO" id="GO:0006508">
    <property type="term" value="P:proteolysis"/>
    <property type="evidence" value="ECO:0007669"/>
    <property type="project" value="UniProtKB-KW"/>
</dbReference>
<evidence type="ECO:0000256" key="14">
    <source>
        <dbReference type="ARBA" id="ARBA00022932"/>
    </source>
</evidence>
<keyword evidence="14" id="KW-0239">DNA-directed DNA polymerase</keyword>
<reference evidence="20" key="1">
    <citation type="journal article" date="2011" name="PLoS Biol.">
        <title>Gene gain and loss during evolution of obligate parasitism in the white rust pathogen of Arabidopsis thaliana.</title>
        <authorList>
            <person name="Kemen E."/>
            <person name="Gardiner A."/>
            <person name="Schultz-Larsen T."/>
            <person name="Kemen A.C."/>
            <person name="Balmuth A.L."/>
            <person name="Robert-Seilaniantz A."/>
            <person name="Bailey K."/>
            <person name="Holub E."/>
            <person name="Studholme D.J."/>
            <person name="Maclean D."/>
            <person name="Jones J.D."/>
        </authorList>
    </citation>
    <scope>NUCLEOTIDE SEQUENCE</scope>
</reference>
<keyword evidence="7" id="KW-0064">Aspartyl protease</keyword>
<name>F0WA28_9STRA</name>
<feature type="region of interest" description="Disordered" evidence="18">
    <location>
        <begin position="495"/>
        <end position="534"/>
    </location>
</feature>
<dbReference type="GO" id="GO:0004190">
    <property type="term" value="F:aspartic-type endopeptidase activity"/>
    <property type="evidence" value="ECO:0007669"/>
    <property type="project" value="UniProtKB-KW"/>
</dbReference>
<feature type="compositionally biased region" description="Polar residues" evidence="18">
    <location>
        <begin position="1"/>
        <end position="11"/>
    </location>
</feature>
<evidence type="ECO:0000256" key="5">
    <source>
        <dbReference type="ARBA" id="ARBA00022723"/>
    </source>
</evidence>
<dbReference type="InterPro" id="IPR054722">
    <property type="entry name" value="PolX-like_BBD"/>
</dbReference>
<proteinExistence type="predicted"/>
<dbReference type="GO" id="GO:0006310">
    <property type="term" value="P:DNA recombination"/>
    <property type="evidence" value="ECO:0007669"/>
    <property type="project" value="UniProtKB-KW"/>
</dbReference>
<evidence type="ECO:0000256" key="12">
    <source>
        <dbReference type="ARBA" id="ARBA00022908"/>
    </source>
</evidence>
<keyword evidence="3" id="KW-0645">Protease</keyword>
<dbReference type="EMBL" id="FR824088">
    <property type="protein sequence ID" value="CCA17998.1"/>
    <property type="molecule type" value="Genomic_DNA"/>
</dbReference>
<keyword evidence="8" id="KW-0255">Endonuclease</keyword>
<feature type="region of interest" description="Disordered" evidence="18">
    <location>
        <begin position="1"/>
        <end position="29"/>
    </location>
</feature>
<accession>F0WA28</accession>
<keyword evidence="5" id="KW-0479">Metal-binding</keyword>
<dbReference type="Pfam" id="PF25597">
    <property type="entry name" value="SH3_retrovirus"/>
    <property type="match status" value="1"/>
</dbReference>
<dbReference type="PANTHER" id="PTHR42648">
    <property type="entry name" value="TRANSPOSASE, PUTATIVE-RELATED"/>
    <property type="match status" value="1"/>
</dbReference>
<organism evidence="20">
    <name type="scientific">Albugo laibachii Nc14</name>
    <dbReference type="NCBI Taxonomy" id="890382"/>
    <lineage>
        <taxon>Eukaryota</taxon>
        <taxon>Sar</taxon>
        <taxon>Stramenopiles</taxon>
        <taxon>Oomycota</taxon>
        <taxon>Peronosporomycetes</taxon>
        <taxon>Albuginales</taxon>
        <taxon>Albuginaceae</taxon>
        <taxon>Albugo</taxon>
    </lineage>
</organism>
<comment type="function">
    <text evidence="1">The aspartyl protease (PR) mediates the proteolytic cleavages of the Gag and Gag-Pol polyproteins after assembly of the VLP.</text>
</comment>
<evidence type="ECO:0000259" key="19">
    <source>
        <dbReference type="PROSITE" id="PS50994"/>
    </source>
</evidence>
<evidence type="ECO:0000256" key="7">
    <source>
        <dbReference type="ARBA" id="ARBA00022750"/>
    </source>
</evidence>
<feature type="compositionally biased region" description="Basic and acidic residues" evidence="18">
    <location>
        <begin position="505"/>
        <end position="519"/>
    </location>
</feature>
<evidence type="ECO:0000256" key="1">
    <source>
        <dbReference type="ARBA" id="ARBA00002180"/>
    </source>
</evidence>
<evidence type="ECO:0000256" key="8">
    <source>
        <dbReference type="ARBA" id="ARBA00022759"/>
    </source>
</evidence>
<keyword evidence="14" id="KW-0548">Nucleotidyltransferase</keyword>
<evidence type="ECO:0000256" key="15">
    <source>
        <dbReference type="ARBA" id="ARBA00023113"/>
    </source>
</evidence>
<evidence type="ECO:0000256" key="6">
    <source>
        <dbReference type="ARBA" id="ARBA00022741"/>
    </source>
</evidence>
<dbReference type="InterPro" id="IPR001584">
    <property type="entry name" value="Integrase_cat-core"/>
</dbReference>
<dbReference type="SUPFAM" id="SSF53098">
    <property type="entry name" value="Ribonuclease H-like"/>
    <property type="match status" value="1"/>
</dbReference>
<dbReference type="PANTHER" id="PTHR42648:SF11">
    <property type="entry name" value="TRANSPOSON TY4-P GAG-POL POLYPROTEIN"/>
    <property type="match status" value="1"/>
</dbReference>
<reference evidence="20" key="2">
    <citation type="submission" date="2011-02" db="EMBL/GenBank/DDBJ databases">
        <authorList>
            <person name="MacLean D."/>
        </authorList>
    </citation>
    <scope>NUCLEOTIDE SEQUENCE</scope>
</reference>
<dbReference type="Pfam" id="PF07727">
    <property type="entry name" value="RVT_2"/>
    <property type="match status" value="1"/>
</dbReference>
<dbReference type="GO" id="GO:0003676">
    <property type="term" value="F:nucleic acid binding"/>
    <property type="evidence" value="ECO:0007669"/>
    <property type="project" value="InterPro"/>
</dbReference>
<evidence type="ECO:0000256" key="3">
    <source>
        <dbReference type="ARBA" id="ARBA00022670"/>
    </source>
</evidence>
<keyword evidence="9" id="KW-0378">Hydrolase</keyword>
<dbReference type="AlphaFoldDB" id="F0WA28"/>
<dbReference type="InterPro" id="IPR013103">
    <property type="entry name" value="RVT_2"/>
</dbReference>
<dbReference type="GO" id="GO:0046872">
    <property type="term" value="F:metal ion binding"/>
    <property type="evidence" value="ECO:0007669"/>
    <property type="project" value="UniProtKB-KW"/>
</dbReference>
<dbReference type="Gene3D" id="3.30.420.10">
    <property type="entry name" value="Ribonuclease H-like superfamily/Ribonuclease H"/>
    <property type="match status" value="1"/>
</dbReference>
<dbReference type="InterPro" id="IPR057670">
    <property type="entry name" value="SH3_retrovirus"/>
</dbReference>